<dbReference type="PROSITE" id="PS51821">
    <property type="entry name" value="VELVET"/>
    <property type="match status" value="1"/>
</dbReference>
<keyword evidence="4" id="KW-0539">Nucleus</keyword>
<dbReference type="Gene3D" id="2.60.40.3960">
    <property type="entry name" value="Velvet domain"/>
    <property type="match status" value="1"/>
</dbReference>
<dbReference type="AlphaFoldDB" id="A0A9P3GAM9"/>
<dbReference type="InterPro" id="IPR021740">
    <property type="entry name" value="Velvet"/>
</dbReference>
<name>A0A9P3GAM9_9APHY</name>
<evidence type="ECO:0000256" key="2">
    <source>
        <dbReference type="ARBA" id="ARBA00023015"/>
    </source>
</evidence>
<proteinExistence type="predicted"/>
<keyword evidence="2" id="KW-0805">Transcription regulation</keyword>
<keyword evidence="3" id="KW-0804">Transcription</keyword>
<evidence type="ECO:0000256" key="1">
    <source>
        <dbReference type="ARBA" id="ARBA00004123"/>
    </source>
</evidence>
<accession>A0A9P3GAM9</accession>
<dbReference type="InterPro" id="IPR038491">
    <property type="entry name" value="Velvet_dom_sf"/>
</dbReference>
<feature type="domain" description="Velvet" evidence="6">
    <location>
        <begin position="141"/>
        <end position="328"/>
    </location>
</feature>
<reference evidence="7 8" key="1">
    <citation type="submission" date="2021-08" db="EMBL/GenBank/DDBJ databases">
        <title>Draft Genome Sequence of Phanerochaete sordida strain YK-624.</title>
        <authorList>
            <person name="Mori T."/>
            <person name="Dohra H."/>
            <person name="Suzuki T."/>
            <person name="Kawagishi H."/>
            <person name="Hirai H."/>
        </authorList>
    </citation>
    <scope>NUCLEOTIDE SEQUENCE [LARGE SCALE GENOMIC DNA]</scope>
    <source>
        <strain evidence="7 8">YK-624</strain>
    </source>
</reference>
<evidence type="ECO:0000256" key="3">
    <source>
        <dbReference type="ARBA" id="ARBA00023163"/>
    </source>
</evidence>
<dbReference type="EMBL" id="BPQB01000020">
    <property type="protein sequence ID" value="GJE91127.1"/>
    <property type="molecule type" value="Genomic_DNA"/>
</dbReference>
<evidence type="ECO:0000256" key="5">
    <source>
        <dbReference type="SAM" id="MobiDB-lite"/>
    </source>
</evidence>
<evidence type="ECO:0000259" key="6">
    <source>
        <dbReference type="PROSITE" id="PS51821"/>
    </source>
</evidence>
<sequence>MAAELLCSRAAPTVRRTTCTVSRRRCRLWALQRVTKEDVRHAAAARPRRVHKHSCVCRLALGHRARWIEIRRPKLLRRARSGISQRHASDPSDPRQQFVYPRHQGHGRTPDIRSDNVWQGSPSPSLTGSSPYVLFGSESSSRQSSAYSLQVVQHPSKAAEFGSSTLTRLAVAPPLIAQLFFHGRANPDDFDDSELPFLIAHLSLYSADGSTALDVVGPGGQTPSRQLLYGNLVSSPQTLRNLQGRQGMYFLFPDVSIRNRGRFQLHVTLMRIPRASSGGALSVAGQGVMLARARSMPFDVYSRAEYVAPAQTPLTQYFMQQGVRMTVSCLQRP</sequence>
<evidence type="ECO:0000313" key="8">
    <source>
        <dbReference type="Proteomes" id="UP000703269"/>
    </source>
</evidence>
<dbReference type="Proteomes" id="UP000703269">
    <property type="component" value="Unassembled WGS sequence"/>
</dbReference>
<evidence type="ECO:0000256" key="4">
    <source>
        <dbReference type="ARBA" id="ARBA00023242"/>
    </source>
</evidence>
<dbReference type="PANTHER" id="PTHR33572">
    <property type="entry name" value="SPORE DEVELOPMENT REGULATOR VOSA"/>
    <property type="match status" value="1"/>
</dbReference>
<feature type="region of interest" description="Disordered" evidence="5">
    <location>
        <begin position="79"/>
        <end position="131"/>
    </location>
</feature>
<comment type="caution">
    <text evidence="7">The sequence shown here is derived from an EMBL/GenBank/DDBJ whole genome shotgun (WGS) entry which is preliminary data.</text>
</comment>
<comment type="subcellular location">
    <subcellularLocation>
        <location evidence="1">Nucleus</location>
    </subcellularLocation>
</comment>
<dbReference type="InterPro" id="IPR037525">
    <property type="entry name" value="Velvet_dom"/>
</dbReference>
<dbReference type="Pfam" id="PF11754">
    <property type="entry name" value="Velvet"/>
    <property type="match status" value="2"/>
</dbReference>
<keyword evidence="8" id="KW-1185">Reference proteome</keyword>
<evidence type="ECO:0000313" key="7">
    <source>
        <dbReference type="EMBL" id="GJE91127.1"/>
    </source>
</evidence>
<gene>
    <name evidence="7" type="ORF">PsYK624_072760</name>
</gene>
<dbReference type="PANTHER" id="PTHR33572:SF15">
    <property type="entry name" value="VELVET DOMAIN-CONTAINING PROTEIN"/>
    <property type="match status" value="1"/>
</dbReference>
<organism evidence="7 8">
    <name type="scientific">Phanerochaete sordida</name>
    <dbReference type="NCBI Taxonomy" id="48140"/>
    <lineage>
        <taxon>Eukaryota</taxon>
        <taxon>Fungi</taxon>
        <taxon>Dikarya</taxon>
        <taxon>Basidiomycota</taxon>
        <taxon>Agaricomycotina</taxon>
        <taxon>Agaricomycetes</taxon>
        <taxon>Polyporales</taxon>
        <taxon>Phanerochaetaceae</taxon>
        <taxon>Phanerochaete</taxon>
    </lineage>
</organism>
<dbReference type="OrthoDB" id="3056235at2759"/>
<feature type="compositionally biased region" description="Low complexity" evidence="5">
    <location>
        <begin position="120"/>
        <end position="131"/>
    </location>
</feature>
<protein>
    <submittedName>
        <fullName evidence="7">Velvet factor-domain-containing protein</fullName>
    </submittedName>
</protein>
<dbReference type="GO" id="GO:0005634">
    <property type="term" value="C:nucleus"/>
    <property type="evidence" value="ECO:0007669"/>
    <property type="project" value="UniProtKB-SubCell"/>
</dbReference>